<keyword evidence="7 11" id="KW-0418">Kinase</keyword>
<evidence type="ECO:0000256" key="1">
    <source>
        <dbReference type="ARBA" id="ARBA00004842"/>
    </source>
</evidence>
<dbReference type="GO" id="GO:0009423">
    <property type="term" value="P:chorismate biosynthetic process"/>
    <property type="evidence" value="ECO:0007669"/>
    <property type="project" value="UniProtKB-UniRule"/>
</dbReference>
<dbReference type="PANTHER" id="PTHR21087:SF16">
    <property type="entry name" value="SHIKIMATE KINASE 1, CHLOROPLASTIC"/>
    <property type="match status" value="1"/>
</dbReference>
<comment type="cofactor">
    <cofactor evidence="11">
        <name>Mg(2+)</name>
        <dbReference type="ChEBI" id="CHEBI:18420"/>
    </cofactor>
    <text evidence="11">Binds 1 Mg(2+) ion per subunit.</text>
</comment>
<dbReference type="CDD" id="cd00464">
    <property type="entry name" value="SK"/>
    <property type="match status" value="1"/>
</dbReference>
<reference evidence="12" key="1">
    <citation type="submission" date="2018-05" db="EMBL/GenBank/DDBJ databases">
        <authorList>
            <person name="Lanie J.A."/>
            <person name="Ng W.-L."/>
            <person name="Kazmierczak K.M."/>
            <person name="Andrzejewski T.M."/>
            <person name="Davidsen T.M."/>
            <person name="Wayne K.J."/>
            <person name="Tettelin H."/>
            <person name="Glass J.I."/>
            <person name="Rusch D."/>
            <person name="Podicherti R."/>
            <person name="Tsui H.-C.T."/>
            <person name="Winkler M.E."/>
        </authorList>
    </citation>
    <scope>NUCLEOTIDE SEQUENCE</scope>
    <source>
        <strain evidence="12">KNB</strain>
    </source>
</reference>
<proteinExistence type="inferred from homology"/>
<feature type="binding site" evidence="11">
    <location>
        <position position="220"/>
    </location>
    <ligand>
        <name>ATP</name>
        <dbReference type="ChEBI" id="CHEBI:30616"/>
    </ligand>
</feature>
<evidence type="ECO:0000256" key="8">
    <source>
        <dbReference type="ARBA" id="ARBA00022840"/>
    </source>
</evidence>
<gene>
    <name evidence="11" type="primary">aroK</name>
    <name evidence="12" type="ORF">NITFAB_0426</name>
</gene>
<evidence type="ECO:0000256" key="3">
    <source>
        <dbReference type="ARBA" id="ARBA00012154"/>
    </source>
</evidence>
<feature type="binding site" evidence="11">
    <location>
        <position position="136"/>
    </location>
    <ligand>
        <name>substrate</name>
    </ligand>
</feature>
<keyword evidence="11" id="KW-0460">Magnesium</keyword>
<organism evidence="12">
    <name type="scientific">Candidatus Nitrotoga fabula</name>
    <dbReference type="NCBI Taxonomy" id="2182327"/>
    <lineage>
        <taxon>Bacteria</taxon>
        <taxon>Pseudomonadati</taxon>
        <taxon>Pseudomonadota</taxon>
        <taxon>Betaproteobacteria</taxon>
        <taxon>Nitrosomonadales</taxon>
        <taxon>Gallionellaceae</taxon>
        <taxon>Candidatus Nitrotoga</taxon>
    </lineage>
</organism>
<dbReference type="GO" id="GO:0005829">
    <property type="term" value="C:cytosol"/>
    <property type="evidence" value="ECO:0007669"/>
    <property type="project" value="TreeGrafter"/>
</dbReference>
<dbReference type="GO" id="GO:0009073">
    <property type="term" value="P:aromatic amino acid family biosynthetic process"/>
    <property type="evidence" value="ECO:0007669"/>
    <property type="project" value="UniProtKB-KW"/>
</dbReference>
<dbReference type="AlphaFoldDB" id="A0A2X0QTM7"/>
<keyword evidence="11" id="KW-0963">Cytoplasm</keyword>
<evidence type="ECO:0000256" key="4">
    <source>
        <dbReference type="ARBA" id="ARBA00022605"/>
    </source>
</evidence>
<comment type="similarity">
    <text evidence="2 11">Belongs to the shikimate kinase family.</text>
</comment>
<dbReference type="InterPro" id="IPR000623">
    <property type="entry name" value="Shikimate_kinase/TSH1"/>
</dbReference>
<dbReference type="EC" id="2.7.1.71" evidence="3 11"/>
<dbReference type="GO" id="GO:0005524">
    <property type="term" value="F:ATP binding"/>
    <property type="evidence" value="ECO:0007669"/>
    <property type="project" value="UniProtKB-UniRule"/>
</dbReference>
<evidence type="ECO:0000256" key="9">
    <source>
        <dbReference type="ARBA" id="ARBA00023141"/>
    </source>
</evidence>
<evidence type="ECO:0000256" key="10">
    <source>
        <dbReference type="ARBA" id="ARBA00048567"/>
    </source>
</evidence>
<feature type="binding site" evidence="11">
    <location>
        <position position="256"/>
    </location>
    <ligand>
        <name>ATP</name>
        <dbReference type="ChEBI" id="CHEBI:30616"/>
    </ligand>
</feature>
<sequence length="275" mass="31444">MRIDPDFHHVKKFDLTLACSRDHFVVEVQVDSANFKYIPCKNHTIFIWPALFATVPTNCAARWNDLKASLMERLVSIQRTLNRIIFGYNSIMYCSSSIQPKRHSGNVFLIGMMGAGKTTVGRLLAQQMGKIFVDSDEVIQKRTGVTIPHIFDVEGEAGFRQREASIIQELVLEDNIVLATGGGAILNEQSRVALRSNGMVVYLKSTVHDLWQRTRHDRNRPLLQTSDPYAKLRSMYEQRDPIYSQMADLVMFTSKQSAQSLAWHLQEELGRIWEK</sequence>
<keyword evidence="5 11" id="KW-0808">Transferase</keyword>
<evidence type="ECO:0000256" key="11">
    <source>
        <dbReference type="HAMAP-Rule" id="MF_00109"/>
    </source>
</evidence>
<comment type="pathway">
    <text evidence="1 11">Metabolic intermediate biosynthesis; chorismate biosynthesis; chorismate from D-erythrose 4-phosphate and phosphoenolpyruvate: step 5/7.</text>
</comment>
<evidence type="ECO:0000256" key="5">
    <source>
        <dbReference type="ARBA" id="ARBA00022679"/>
    </source>
</evidence>
<name>A0A2X0QTM7_9PROT</name>
<comment type="catalytic activity">
    <reaction evidence="10 11">
        <text>shikimate + ATP = 3-phosphoshikimate + ADP + H(+)</text>
        <dbReference type="Rhea" id="RHEA:13121"/>
        <dbReference type="ChEBI" id="CHEBI:15378"/>
        <dbReference type="ChEBI" id="CHEBI:30616"/>
        <dbReference type="ChEBI" id="CHEBI:36208"/>
        <dbReference type="ChEBI" id="CHEBI:145989"/>
        <dbReference type="ChEBI" id="CHEBI:456216"/>
        <dbReference type="EC" id="2.7.1.71"/>
    </reaction>
</comment>
<evidence type="ECO:0000256" key="2">
    <source>
        <dbReference type="ARBA" id="ARBA00006997"/>
    </source>
</evidence>
<dbReference type="InterPro" id="IPR027417">
    <property type="entry name" value="P-loop_NTPase"/>
</dbReference>
<feature type="binding site" evidence="11">
    <location>
        <position position="182"/>
    </location>
    <ligand>
        <name>substrate</name>
    </ligand>
</feature>
<evidence type="ECO:0000313" key="12">
    <source>
        <dbReference type="EMBL" id="SPS04837.1"/>
    </source>
</evidence>
<protein>
    <recommendedName>
        <fullName evidence="3 11">Shikimate kinase</fullName>
        <shortName evidence="11">SK</shortName>
        <ecNumber evidence="3 11">2.7.1.71</ecNumber>
    </recommendedName>
</protein>
<evidence type="ECO:0000256" key="7">
    <source>
        <dbReference type="ARBA" id="ARBA00022777"/>
    </source>
</evidence>
<feature type="binding site" evidence="11">
    <location>
        <begin position="114"/>
        <end position="119"/>
    </location>
    <ligand>
        <name>ATP</name>
        <dbReference type="ChEBI" id="CHEBI:30616"/>
    </ligand>
</feature>
<dbReference type="InterPro" id="IPR031322">
    <property type="entry name" value="Shikimate/glucono_kinase"/>
</dbReference>
<dbReference type="Pfam" id="PF01202">
    <property type="entry name" value="SKI"/>
    <property type="match status" value="1"/>
</dbReference>
<dbReference type="GO" id="GO:0004765">
    <property type="term" value="F:shikimate kinase activity"/>
    <property type="evidence" value="ECO:0007669"/>
    <property type="project" value="UniProtKB-UniRule"/>
</dbReference>
<feature type="binding site" evidence="11">
    <location>
        <position position="160"/>
    </location>
    <ligand>
        <name>substrate</name>
    </ligand>
</feature>
<evidence type="ECO:0000256" key="6">
    <source>
        <dbReference type="ARBA" id="ARBA00022741"/>
    </source>
</evidence>
<dbReference type="GO" id="GO:0008652">
    <property type="term" value="P:amino acid biosynthetic process"/>
    <property type="evidence" value="ECO:0007669"/>
    <property type="project" value="UniProtKB-KW"/>
</dbReference>
<keyword evidence="4 11" id="KW-0028">Amino-acid biosynthesis</keyword>
<dbReference type="GO" id="GO:0000287">
    <property type="term" value="F:magnesium ion binding"/>
    <property type="evidence" value="ECO:0007669"/>
    <property type="project" value="UniProtKB-UniRule"/>
</dbReference>
<dbReference type="Gene3D" id="3.40.50.300">
    <property type="entry name" value="P-loop containing nucleotide triphosphate hydrolases"/>
    <property type="match status" value="1"/>
</dbReference>
<keyword evidence="9 11" id="KW-0057">Aromatic amino acid biosynthesis</keyword>
<accession>A0A2X0QTM7</accession>
<dbReference type="HAMAP" id="MF_00109">
    <property type="entry name" value="Shikimate_kinase"/>
    <property type="match status" value="1"/>
</dbReference>
<dbReference type="InterPro" id="IPR023000">
    <property type="entry name" value="Shikimate_kinase_CS"/>
</dbReference>
<dbReference type="PANTHER" id="PTHR21087">
    <property type="entry name" value="SHIKIMATE KINASE"/>
    <property type="match status" value="1"/>
</dbReference>
<feature type="binding site" evidence="11">
    <location>
        <position position="239"/>
    </location>
    <ligand>
        <name>substrate</name>
    </ligand>
</feature>
<dbReference type="UniPathway" id="UPA00053">
    <property type="reaction ID" value="UER00088"/>
</dbReference>
<comment type="function">
    <text evidence="11">Catalyzes the specific phosphorylation of the 3-hydroxyl group of shikimic acid using ATP as a cosubstrate.</text>
</comment>
<dbReference type="PRINTS" id="PR01100">
    <property type="entry name" value="SHIKIMTKNASE"/>
</dbReference>
<keyword evidence="6 11" id="KW-0547">Nucleotide-binding</keyword>
<feature type="binding site" evidence="11">
    <location>
        <position position="118"/>
    </location>
    <ligand>
        <name>Mg(2+)</name>
        <dbReference type="ChEBI" id="CHEBI:18420"/>
    </ligand>
</feature>
<dbReference type="PROSITE" id="PS01128">
    <property type="entry name" value="SHIKIMATE_KINASE"/>
    <property type="match status" value="1"/>
</dbReference>
<keyword evidence="11" id="KW-0479">Metal-binding</keyword>
<keyword evidence="8 11" id="KW-0067">ATP-binding</keyword>
<comment type="subcellular location">
    <subcellularLocation>
        <location evidence="11">Cytoplasm</location>
    </subcellularLocation>
</comment>
<comment type="subunit">
    <text evidence="11">Monomer.</text>
</comment>
<dbReference type="EMBL" id="LS423452">
    <property type="protein sequence ID" value="SPS04837.1"/>
    <property type="molecule type" value="Genomic_DNA"/>
</dbReference>
<dbReference type="SUPFAM" id="SSF52540">
    <property type="entry name" value="P-loop containing nucleoside triphosphate hydrolases"/>
    <property type="match status" value="1"/>
</dbReference>